<evidence type="ECO:0000256" key="9">
    <source>
        <dbReference type="HAMAP-Rule" id="MF_00161"/>
    </source>
</evidence>
<dbReference type="RefSeq" id="WP_386841941.1">
    <property type="nucleotide sequence ID" value="NZ_JBHUMK010000005.1"/>
</dbReference>
<protein>
    <recommendedName>
        <fullName evidence="9">Lipoprotein signal peptidase</fullName>
        <ecNumber evidence="9">3.4.23.36</ecNumber>
    </recommendedName>
    <alternativeName>
        <fullName evidence="9">Prolipoprotein signal peptidase</fullName>
    </alternativeName>
    <alternativeName>
        <fullName evidence="9">Signal peptidase II</fullName>
        <shortName evidence="9">SPase II</shortName>
    </alternativeName>
</protein>
<dbReference type="Proteomes" id="UP001597475">
    <property type="component" value="Unassembled WGS sequence"/>
</dbReference>
<dbReference type="InterPro" id="IPR001872">
    <property type="entry name" value="Peptidase_A8"/>
</dbReference>
<evidence type="ECO:0000256" key="7">
    <source>
        <dbReference type="ARBA" id="ARBA00022989"/>
    </source>
</evidence>
<keyword evidence="6 9" id="KW-0378">Hydrolase</keyword>
<evidence type="ECO:0000313" key="11">
    <source>
        <dbReference type="EMBL" id="MFD2607887.1"/>
    </source>
</evidence>
<sequence>MCRYSGGVRRFTPLVLLTGLTITDLLCKAWAAATLPGWPAQPLLPGLLSLQFTLNTGMAWGLLGDLTVGLALLRLAAGLGIMTFLTTRPLPRGRATALALIGAGALSNATDGLTRGAVVDYLSSPALDSLHRHLTGQPFPIFNGADVLVLAGALLLTFLTSRPTRAALAHGDHP</sequence>
<organism evidence="11 12">
    <name type="scientific">Deinococcus taklimakanensis</name>
    <dbReference type="NCBI Taxonomy" id="536443"/>
    <lineage>
        <taxon>Bacteria</taxon>
        <taxon>Thermotogati</taxon>
        <taxon>Deinococcota</taxon>
        <taxon>Deinococci</taxon>
        <taxon>Deinococcales</taxon>
        <taxon>Deinococcaceae</taxon>
        <taxon>Deinococcus</taxon>
    </lineage>
</organism>
<dbReference type="GO" id="GO:0004190">
    <property type="term" value="F:aspartic-type endopeptidase activity"/>
    <property type="evidence" value="ECO:0007669"/>
    <property type="project" value="UniProtKB-EC"/>
</dbReference>
<reference evidence="12" key="1">
    <citation type="journal article" date="2019" name="Int. J. Syst. Evol. Microbiol.">
        <title>The Global Catalogue of Microorganisms (GCM) 10K type strain sequencing project: providing services to taxonomists for standard genome sequencing and annotation.</title>
        <authorList>
            <consortium name="The Broad Institute Genomics Platform"/>
            <consortium name="The Broad Institute Genome Sequencing Center for Infectious Disease"/>
            <person name="Wu L."/>
            <person name="Ma J."/>
        </authorList>
    </citation>
    <scope>NUCLEOTIDE SEQUENCE [LARGE SCALE GENOMIC DNA]</scope>
    <source>
        <strain evidence="12">KCTC 33842</strain>
    </source>
</reference>
<evidence type="ECO:0000256" key="3">
    <source>
        <dbReference type="ARBA" id="ARBA00022670"/>
    </source>
</evidence>
<keyword evidence="4 9" id="KW-0812">Transmembrane</keyword>
<keyword evidence="2 9" id="KW-1003">Cell membrane</keyword>
<gene>
    <name evidence="9" type="primary">lspA</name>
    <name evidence="11" type="ORF">ACFSR9_00325</name>
</gene>
<evidence type="ECO:0000256" key="4">
    <source>
        <dbReference type="ARBA" id="ARBA00022692"/>
    </source>
</evidence>
<comment type="similarity">
    <text evidence="1 9 10">Belongs to the peptidase A8 family.</text>
</comment>
<evidence type="ECO:0000256" key="5">
    <source>
        <dbReference type="ARBA" id="ARBA00022750"/>
    </source>
</evidence>
<dbReference type="PRINTS" id="PR00781">
    <property type="entry name" value="LIPOSIGPTASE"/>
</dbReference>
<name>A0ABW5P1B6_9DEIO</name>
<dbReference type="EC" id="3.4.23.36" evidence="9"/>
<dbReference type="EMBL" id="JBHUMK010000005">
    <property type="protein sequence ID" value="MFD2607887.1"/>
    <property type="molecule type" value="Genomic_DNA"/>
</dbReference>
<evidence type="ECO:0000256" key="10">
    <source>
        <dbReference type="RuleBase" id="RU004181"/>
    </source>
</evidence>
<feature type="transmembrane region" description="Helical" evidence="9">
    <location>
        <begin position="97"/>
        <end position="119"/>
    </location>
</feature>
<dbReference type="Pfam" id="PF01252">
    <property type="entry name" value="Peptidase_A8"/>
    <property type="match status" value="1"/>
</dbReference>
<keyword evidence="5 9" id="KW-0064">Aspartyl protease</keyword>
<dbReference type="HAMAP" id="MF_00161">
    <property type="entry name" value="LspA"/>
    <property type="match status" value="1"/>
</dbReference>
<feature type="active site" evidence="9">
    <location>
        <position position="120"/>
    </location>
</feature>
<keyword evidence="8 9" id="KW-0472">Membrane</keyword>
<evidence type="ECO:0000313" key="12">
    <source>
        <dbReference type="Proteomes" id="UP001597475"/>
    </source>
</evidence>
<comment type="function">
    <text evidence="9">This protein specifically catalyzes the removal of signal peptides from prolipoproteins.</text>
</comment>
<feature type="active site" evidence="9">
    <location>
        <position position="146"/>
    </location>
</feature>
<keyword evidence="3 9" id="KW-0645">Protease</keyword>
<accession>A0ABW5P1B6</accession>
<evidence type="ECO:0000256" key="2">
    <source>
        <dbReference type="ARBA" id="ARBA00022475"/>
    </source>
</evidence>
<comment type="pathway">
    <text evidence="9">Protein modification; lipoprotein biosynthesis (signal peptide cleavage).</text>
</comment>
<comment type="subcellular location">
    <subcellularLocation>
        <location evidence="9">Cell membrane</location>
        <topology evidence="9">Multi-pass membrane protein</topology>
    </subcellularLocation>
</comment>
<feature type="transmembrane region" description="Helical" evidence="9">
    <location>
        <begin position="58"/>
        <end position="85"/>
    </location>
</feature>
<proteinExistence type="inferred from homology"/>
<feature type="transmembrane region" description="Helical" evidence="9">
    <location>
        <begin position="139"/>
        <end position="159"/>
    </location>
</feature>
<dbReference type="PANTHER" id="PTHR33695">
    <property type="entry name" value="LIPOPROTEIN SIGNAL PEPTIDASE"/>
    <property type="match status" value="1"/>
</dbReference>
<comment type="caution">
    <text evidence="11">The sequence shown here is derived from an EMBL/GenBank/DDBJ whole genome shotgun (WGS) entry which is preliminary data.</text>
</comment>
<evidence type="ECO:0000256" key="1">
    <source>
        <dbReference type="ARBA" id="ARBA00006139"/>
    </source>
</evidence>
<dbReference type="PANTHER" id="PTHR33695:SF1">
    <property type="entry name" value="LIPOPROTEIN SIGNAL PEPTIDASE"/>
    <property type="match status" value="1"/>
</dbReference>
<keyword evidence="7 9" id="KW-1133">Transmembrane helix</keyword>
<comment type="catalytic activity">
    <reaction evidence="9">
        <text>Release of signal peptides from bacterial membrane prolipoproteins. Hydrolyzes -Xaa-Yaa-Zaa-|-(S,diacylglyceryl)Cys-, in which Xaa is hydrophobic (preferably Leu), and Yaa (Ala or Ser) and Zaa (Gly or Ala) have small, neutral side chains.</text>
        <dbReference type="EC" id="3.4.23.36"/>
    </reaction>
</comment>
<evidence type="ECO:0000256" key="6">
    <source>
        <dbReference type="ARBA" id="ARBA00022801"/>
    </source>
</evidence>
<keyword evidence="12" id="KW-1185">Reference proteome</keyword>
<feature type="transmembrane region" description="Helical" evidence="9">
    <location>
        <begin position="12"/>
        <end position="38"/>
    </location>
</feature>
<evidence type="ECO:0000256" key="8">
    <source>
        <dbReference type="ARBA" id="ARBA00023136"/>
    </source>
</evidence>